<feature type="domain" description="RecF/RecN/SMC N-terminal" evidence="11">
    <location>
        <begin position="3"/>
        <end position="344"/>
    </location>
</feature>
<evidence type="ECO:0000256" key="1">
    <source>
        <dbReference type="ARBA" id="ARBA00004496"/>
    </source>
</evidence>
<keyword evidence="8 9" id="KW-0238">DNA-binding</keyword>
<keyword evidence="4 9" id="KW-0963">Cytoplasm</keyword>
<dbReference type="AlphaFoldDB" id="A0A8J2XML4"/>
<comment type="subcellular location">
    <subcellularLocation>
        <location evidence="1 9 10">Cytoplasm</location>
    </subcellularLocation>
</comment>
<gene>
    <name evidence="9 12" type="primary">recF</name>
    <name evidence="12" type="ORF">GCM10011369_03640</name>
</gene>
<name>A0A8J2XML4_9GAMM</name>
<dbReference type="GO" id="GO:0009432">
    <property type="term" value="P:SOS response"/>
    <property type="evidence" value="ECO:0007669"/>
    <property type="project" value="UniProtKB-UniRule"/>
</dbReference>
<accession>A0A8J2XML4</accession>
<evidence type="ECO:0000256" key="7">
    <source>
        <dbReference type="ARBA" id="ARBA00022840"/>
    </source>
</evidence>
<dbReference type="InterPro" id="IPR003395">
    <property type="entry name" value="RecF/RecN/SMC_N"/>
</dbReference>
<dbReference type="InterPro" id="IPR027417">
    <property type="entry name" value="P-loop_NTPase"/>
</dbReference>
<dbReference type="GO" id="GO:0003697">
    <property type="term" value="F:single-stranded DNA binding"/>
    <property type="evidence" value="ECO:0007669"/>
    <property type="project" value="UniProtKB-UniRule"/>
</dbReference>
<dbReference type="GO" id="GO:0006302">
    <property type="term" value="P:double-strand break repair"/>
    <property type="evidence" value="ECO:0007669"/>
    <property type="project" value="TreeGrafter"/>
</dbReference>
<evidence type="ECO:0000256" key="8">
    <source>
        <dbReference type="ARBA" id="ARBA00023125"/>
    </source>
</evidence>
<dbReference type="NCBIfam" id="TIGR00611">
    <property type="entry name" value="recf"/>
    <property type="match status" value="1"/>
</dbReference>
<dbReference type="Pfam" id="PF02463">
    <property type="entry name" value="SMC_N"/>
    <property type="match status" value="1"/>
</dbReference>
<dbReference type="EMBL" id="BMDX01000001">
    <property type="protein sequence ID" value="GGA65432.1"/>
    <property type="molecule type" value="Genomic_DNA"/>
</dbReference>
<keyword evidence="9 10" id="KW-0227">DNA damage</keyword>
<dbReference type="SUPFAM" id="SSF52540">
    <property type="entry name" value="P-loop containing nucleoside triphosphate hydrolases"/>
    <property type="match status" value="1"/>
</dbReference>
<evidence type="ECO:0000256" key="4">
    <source>
        <dbReference type="ARBA" id="ARBA00022490"/>
    </source>
</evidence>
<dbReference type="GO" id="GO:0005737">
    <property type="term" value="C:cytoplasm"/>
    <property type="evidence" value="ECO:0007669"/>
    <property type="project" value="UniProtKB-SubCell"/>
</dbReference>
<dbReference type="Gene3D" id="1.20.1050.90">
    <property type="entry name" value="RecF/RecN/SMC, N-terminal domain"/>
    <property type="match status" value="1"/>
</dbReference>
<dbReference type="PANTHER" id="PTHR32182">
    <property type="entry name" value="DNA REPLICATION AND REPAIR PROTEIN RECF"/>
    <property type="match status" value="1"/>
</dbReference>
<comment type="function">
    <text evidence="9 10">The RecF protein is involved in DNA metabolism; it is required for DNA replication and normal SOS inducibility. RecF binds preferentially to single-stranded, linear DNA. It also seems to bind ATP.</text>
</comment>
<evidence type="ECO:0000256" key="10">
    <source>
        <dbReference type="RuleBase" id="RU000578"/>
    </source>
</evidence>
<dbReference type="GO" id="GO:0006260">
    <property type="term" value="P:DNA replication"/>
    <property type="evidence" value="ECO:0007669"/>
    <property type="project" value="UniProtKB-UniRule"/>
</dbReference>
<dbReference type="GO" id="GO:0005524">
    <property type="term" value="F:ATP binding"/>
    <property type="evidence" value="ECO:0007669"/>
    <property type="project" value="UniProtKB-UniRule"/>
</dbReference>
<keyword evidence="7 9" id="KW-0067">ATP-binding</keyword>
<dbReference type="PROSITE" id="PS00617">
    <property type="entry name" value="RECF_1"/>
    <property type="match status" value="1"/>
</dbReference>
<evidence type="ECO:0000256" key="3">
    <source>
        <dbReference type="ARBA" id="ARBA00020170"/>
    </source>
</evidence>
<organism evidence="12 13">
    <name type="scientific">Neiella marina</name>
    <dbReference type="NCBI Taxonomy" id="508461"/>
    <lineage>
        <taxon>Bacteria</taxon>
        <taxon>Pseudomonadati</taxon>
        <taxon>Pseudomonadota</taxon>
        <taxon>Gammaproteobacteria</taxon>
        <taxon>Alteromonadales</taxon>
        <taxon>Echinimonadaceae</taxon>
        <taxon>Neiella</taxon>
    </lineage>
</organism>
<dbReference type="InterPro" id="IPR042174">
    <property type="entry name" value="RecF_2"/>
</dbReference>
<proteinExistence type="inferred from homology"/>
<dbReference type="GO" id="GO:0000731">
    <property type="term" value="P:DNA synthesis involved in DNA repair"/>
    <property type="evidence" value="ECO:0007669"/>
    <property type="project" value="TreeGrafter"/>
</dbReference>
<dbReference type="PANTHER" id="PTHR32182:SF0">
    <property type="entry name" value="DNA REPLICATION AND REPAIR PROTEIN RECF"/>
    <property type="match status" value="1"/>
</dbReference>
<protein>
    <recommendedName>
        <fullName evidence="3 9">DNA replication and repair protein RecF</fullName>
    </recommendedName>
</protein>
<evidence type="ECO:0000256" key="6">
    <source>
        <dbReference type="ARBA" id="ARBA00022741"/>
    </source>
</evidence>
<keyword evidence="9 10" id="KW-0742">SOS response</keyword>
<evidence type="ECO:0000256" key="5">
    <source>
        <dbReference type="ARBA" id="ARBA00022705"/>
    </source>
</evidence>
<keyword evidence="9 10" id="KW-0234">DNA repair</keyword>
<evidence type="ECO:0000313" key="13">
    <source>
        <dbReference type="Proteomes" id="UP000619743"/>
    </source>
</evidence>
<evidence type="ECO:0000313" key="12">
    <source>
        <dbReference type="EMBL" id="GGA65432.1"/>
    </source>
</evidence>
<evidence type="ECO:0000256" key="9">
    <source>
        <dbReference type="HAMAP-Rule" id="MF_00365"/>
    </source>
</evidence>
<comment type="caution">
    <text evidence="12">The sequence shown here is derived from an EMBL/GenBank/DDBJ whole genome shotgun (WGS) entry which is preliminary data.</text>
</comment>
<dbReference type="InterPro" id="IPR001238">
    <property type="entry name" value="DNA-binding_RecF"/>
</dbReference>
<evidence type="ECO:0000256" key="2">
    <source>
        <dbReference type="ARBA" id="ARBA00008016"/>
    </source>
</evidence>
<dbReference type="Proteomes" id="UP000619743">
    <property type="component" value="Unassembled WGS sequence"/>
</dbReference>
<comment type="similarity">
    <text evidence="2 9 10">Belongs to the RecF family.</text>
</comment>
<dbReference type="InterPro" id="IPR018078">
    <property type="entry name" value="DNA-binding_RecF_CS"/>
</dbReference>
<dbReference type="RefSeq" id="WP_087504362.1">
    <property type="nucleotide sequence ID" value="NZ_BMDX01000001.1"/>
</dbReference>
<dbReference type="Gene3D" id="3.40.50.300">
    <property type="entry name" value="P-loop containing nucleotide triphosphate hydrolases"/>
    <property type="match status" value="1"/>
</dbReference>
<dbReference type="HAMAP" id="MF_00365">
    <property type="entry name" value="RecF"/>
    <property type="match status" value="1"/>
</dbReference>
<reference evidence="13" key="1">
    <citation type="journal article" date="2019" name="Int. J. Syst. Evol. Microbiol.">
        <title>The Global Catalogue of Microorganisms (GCM) 10K type strain sequencing project: providing services to taxonomists for standard genome sequencing and annotation.</title>
        <authorList>
            <consortium name="The Broad Institute Genomics Platform"/>
            <consortium name="The Broad Institute Genome Sequencing Center for Infectious Disease"/>
            <person name="Wu L."/>
            <person name="Ma J."/>
        </authorList>
    </citation>
    <scope>NUCLEOTIDE SEQUENCE [LARGE SCALE GENOMIC DNA]</scope>
    <source>
        <strain evidence="13">CGMCC 1.10130</strain>
    </source>
</reference>
<dbReference type="PROSITE" id="PS00618">
    <property type="entry name" value="RECF_2"/>
    <property type="match status" value="1"/>
</dbReference>
<dbReference type="OrthoDB" id="9803889at2"/>
<feature type="binding site" evidence="9">
    <location>
        <begin position="30"/>
        <end position="37"/>
    </location>
    <ligand>
        <name>ATP</name>
        <dbReference type="ChEBI" id="CHEBI:30616"/>
    </ligand>
</feature>
<evidence type="ECO:0000259" key="11">
    <source>
        <dbReference type="Pfam" id="PF02463"/>
    </source>
</evidence>
<keyword evidence="6 9" id="KW-0547">Nucleotide-binding</keyword>
<keyword evidence="5 9" id="KW-0235">DNA replication</keyword>
<keyword evidence="13" id="KW-1185">Reference proteome</keyword>
<sequence>MTISRLAIQAVRNISELSIHPSSGFNFIYGKNGAGKSSVLEAIHMLGSGRSFRTHRHKQLIQYEQQDFTIFAELQRRDVHYRVGMKRTRSGEPEIRINGESTQRLAELVGLLPIQILTPDSPVLLTSGSKVRRQFLDWGLFYRQELFYPAWRRYARSLKQRNAMVRQQLPYSQVAPWEHDFVENGRLITQMRTEFVAQLQAALVTFTDQFLPGSAVELSYQSGWSATAQGDDYLSQLQDGYNRDLKTGHTQLGPHRGGFKLKVDGVAAEETCSRGQLKLLVAALLLAQGSLLSESQGTSCIYLIDDFAAELDEARRALLIECLIAIKSQVFITATDELFVEQVRPQLAAANRPFKLFHVERGQLVT</sequence>